<evidence type="ECO:0000313" key="4">
    <source>
        <dbReference type="Proteomes" id="UP001233673"/>
    </source>
</evidence>
<feature type="transmembrane region" description="Helical" evidence="2">
    <location>
        <begin position="98"/>
        <end position="119"/>
    </location>
</feature>
<feature type="transmembrane region" description="Helical" evidence="2">
    <location>
        <begin position="207"/>
        <end position="228"/>
    </location>
</feature>
<gene>
    <name evidence="3" type="ORF">QOZ88_01195</name>
</gene>
<organism evidence="3 4">
    <name type="scientific">Blastococcus carthaginiensis</name>
    <dbReference type="NCBI Taxonomy" id="3050034"/>
    <lineage>
        <taxon>Bacteria</taxon>
        <taxon>Bacillati</taxon>
        <taxon>Actinomycetota</taxon>
        <taxon>Actinomycetes</taxon>
        <taxon>Geodermatophilales</taxon>
        <taxon>Geodermatophilaceae</taxon>
        <taxon>Blastococcus</taxon>
    </lineage>
</organism>
<feature type="compositionally biased region" description="Low complexity" evidence="1">
    <location>
        <begin position="62"/>
        <end position="79"/>
    </location>
</feature>
<keyword evidence="2" id="KW-0812">Transmembrane</keyword>
<keyword evidence="2" id="KW-1133">Transmembrane helix</keyword>
<accession>A0ABT9I6S3</accession>
<evidence type="ECO:0000256" key="2">
    <source>
        <dbReference type="SAM" id="Phobius"/>
    </source>
</evidence>
<feature type="transmembrane region" description="Helical" evidence="2">
    <location>
        <begin position="182"/>
        <end position="201"/>
    </location>
</feature>
<evidence type="ECO:0008006" key="5">
    <source>
        <dbReference type="Google" id="ProtNLM"/>
    </source>
</evidence>
<evidence type="ECO:0000313" key="3">
    <source>
        <dbReference type="EMBL" id="MDP5181243.1"/>
    </source>
</evidence>
<dbReference type="Proteomes" id="UP001233673">
    <property type="component" value="Unassembled WGS sequence"/>
</dbReference>
<keyword evidence="4" id="KW-1185">Reference proteome</keyword>
<evidence type="ECO:0000256" key="1">
    <source>
        <dbReference type="SAM" id="MobiDB-lite"/>
    </source>
</evidence>
<feature type="compositionally biased region" description="Pro residues" evidence="1">
    <location>
        <begin position="26"/>
        <end position="36"/>
    </location>
</feature>
<dbReference type="EMBL" id="JASNFN010000001">
    <property type="protein sequence ID" value="MDP5181243.1"/>
    <property type="molecule type" value="Genomic_DNA"/>
</dbReference>
<feature type="region of interest" description="Disordered" evidence="1">
    <location>
        <begin position="1"/>
        <end position="88"/>
    </location>
</feature>
<reference evidence="4" key="1">
    <citation type="submission" date="2023-05" db="EMBL/GenBank/DDBJ databases">
        <title>Draft genome of Pseudofrankia sp. BMG5.37.</title>
        <authorList>
            <person name="Gtari M."/>
            <person name="Ghodhbane F."/>
            <person name="Sbissi I."/>
        </authorList>
    </citation>
    <scope>NUCLEOTIDE SEQUENCE [LARGE SCALE GENOMIC DNA]</scope>
    <source>
        <strain evidence="4">BMG 814</strain>
    </source>
</reference>
<keyword evidence="2" id="KW-0472">Membrane</keyword>
<dbReference type="RefSeq" id="WP_305998010.1">
    <property type="nucleotide sequence ID" value="NZ_JASNFN010000001.1"/>
</dbReference>
<protein>
    <recommendedName>
        <fullName evidence="5">DUF2127 domain-containing protein</fullName>
    </recommendedName>
</protein>
<proteinExistence type="predicted"/>
<name>A0ABT9I6S3_9ACTN</name>
<comment type="caution">
    <text evidence="3">The sequence shown here is derived from an EMBL/GenBank/DDBJ whole genome shotgun (WGS) entry which is preliminary data.</text>
</comment>
<feature type="compositionally biased region" description="Basic and acidic residues" evidence="1">
    <location>
        <begin position="1"/>
        <end position="10"/>
    </location>
</feature>
<feature type="transmembrane region" description="Helical" evidence="2">
    <location>
        <begin position="150"/>
        <end position="170"/>
    </location>
</feature>
<sequence>MTAGQDDQHGRQQGQPEGQGGQQPGWGPPPGQPPYGQPQGGQPPYGQPQGGQPPYGQPPQNPYGQNPYGYAPAPAAPQGWGPGAPEPMERPLTVRAGIGAFLGSLVLSAVAAVVTLLNWDELLAWTVDQAGADLQGPEFEGLDPEAFAELMAQATIGFTVLVLLLELLFVWFAWQGRNWARIVLWVLGGLALLTGPFSAVASGPLPFVTTLSWFQLALTAAGVVLLAMKPSNDWYRFRKWQRATGQG</sequence>